<dbReference type="AlphaFoldDB" id="A0AAN9ESQ5"/>
<keyword evidence="2" id="KW-1185">Reference proteome</keyword>
<dbReference type="Proteomes" id="UP001359559">
    <property type="component" value="Unassembled WGS sequence"/>
</dbReference>
<dbReference type="EMBL" id="JAYKXN010000008">
    <property type="protein sequence ID" value="KAK7262543.1"/>
    <property type="molecule type" value="Genomic_DNA"/>
</dbReference>
<name>A0AAN9ESQ5_CLITE</name>
<proteinExistence type="predicted"/>
<evidence type="ECO:0000313" key="1">
    <source>
        <dbReference type="EMBL" id="KAK7262543.1"/>
    </source>
</evidence>
<evidence type="ECO:0000313" key="2">
    <source>
        <dbReference type="Proteomes" id="UP001359559"/>
    </source>
</evidence>
<reference evidence="1 2" key="1">
    <citation type="submission" date="2024-01" db="EMBL/GenBank/DDBJ databases">
        <title>The genomes of 5 underutilized Papilionoideae crops provide insights into root nodulation and disease resistance.</title>
        <authorList>
            <person name="Yuan L."/>
        </authorList>
    </citation>
    <scope>NUCLEOTIDE SEQUENCE [LARGE SCALE GENOMIC DNA]</scope>
    <source>
        <strain evidence="1">LY-2023</strain>
        <tissue evidence="1">Leaf</tissue>
    </source>
</reference>
<organism evidence="1 2">
    <name type="scientific">Clitoria ternatea</name>
    <name type="common">Butterfly pea</name>
    <dbReference type="NCBI Taxonomy" id="43366"/>
    <lineage>
        <taxon>Eukaryota</taxon>
        <taxon>Viridiplantae</taxon>
        <taxon>Streptophyta</taxon>
        <taxon>Embryophyta</taxon>
        <taxon>Tracheophyta</taxon>
        <taxon>Spermatophyta</taxon>
        <taxon>Magnoliopsida</taxon>
        <taxon>eudicotyledons</taxon>
        <taxon>Gunneridae</taxon>
        <taxon>Pentapetalae</taxon>
        <taxon>rosids</taxon>
        <taxon>fabids</taxon>
        <taxon>Fabales</taxon>
        <taxon>Fabaceae</taxon>
        <taxon>Papilionoideae</taxon>
        <taxon>50 kb inversion clade</taxon>
        <taxon>NPAAA clade</taxon>
        <taxon>indigoferoid/millettioid clade</taxon>
        <taxon>Phaseoleae</taxon>
        <taxon>Clitoria</taxon>
    </lineage>
</organism>
<sequence length="101" mass="11087">MGSVAMDVDDDDGMVSRVGAQSSAVMRRSFRSGVIARGANGGVRWRWWDRGSDLPGRRTLRVDESESKGWRGDNACSLLLLLNGGLKVQESRGMGSEMEQR</sequence>
<comment type="caution">
    <text evidence="1">The sequence shown here is derived from an EMBL/GenBank/DDBJ whole genome shotgun (WGS) entry which is preliminary data.</text>
</comment>
<gene>
    <name evidence="1" type="ORF">RJT34_30117</name>
</gene>
<accession>A0AAN9ESQ5</accession>
<protein>
    <submittedName>
        <fullName evidence="1">Uncharacterized protein</fullName>
    </submittedName>
</protein>